<feature type="transmembrane region" description="Helical" evidence="7">
    <location>
        <begin position="50"/>
        <end position="73"/>
    </location>
</feature>
<accession>Q6LQH3</accession>
<dbReference type="eggNOG" id="COG1280">
    <property type="taxonomic scope" value="Bacteria"/>
</dbReference>
<evidence type="ECO:0000313" key="9">
    <source>
        <dbReference type="Proteomes" id="UP000000593"/>
    </source>
</evidence>
<keyword evidence="3" id="KW-1003">Cell membrane</keyword>
<dbReference type="HOGENOM" id="CLU_079569_2_1_6"/>
<dbReference type="PIRSF" id="PIRSF006324">
    <property type="entry name" value="LeuE"/>
    <property type="match status" value="1"/>
</dbReference>
<dbReference type="KEGG" id="ppr:PBPRA2051"/>
<gene>
    <name evidence="8" type="primary">YPO3831</name>
    <name evidence="8" type="ordered locus">PBPRA2051</name>
</gene>
<keyword evidence="9" id="KW-1185">Reference proteome</keyword>
<name>Q6LQH3_PHOPR</name>
<feature type="transmembrane region" description="Helical" evidence="7">
    <location>
        <begin position="80"/>
        <end position="98"/>
    </location>
</feature>
<evidence type="ECO:0000256" key="2">
    <source>
        <dbReference type="ARBA" id="ARBA00007928"/>
    </source>
</evidence>
<dbReference type="Pfam" id="PF01810">
    <property type="entry name" value="LysE"/>
    <property type="match status" value="1"/>
</dbReference>
<keyword evidence="5 7" id="KW-1133">Transmembrane helix</keyword>
<dbReference type="PANTHER" id="PTHR30086:SF14">
    <property type="entry name" value="HOMOSERINE_HOMOSERINE LACTONE EFFLUX PROTEIN"/>
    <property type="match status" value="1"/>
</dbReference>
<protein>
    <submittedName>
        <fullName evidence="8">Homoserine/homoserine lactoneefflux protein</fullName>
    </submittedName>
</protein>
<reference evidence="9" key="1">
    <citation type="journal article" date="2005" name="Science">
        <title>Life at depth: Photobacterium profundum genome sequence and expression analysis.</title>
        <authorList>
            <person name="Vezzi A."/>
            <person name="Campanaro S."/>
            <person name="D'Angelo M."/>
            <person name="Simonato F."/>
            <person name="Vitulo N."/>
            <person name="Lauro F.M."/>
            <person name="Cestaro A."/>
            <person name="Malacrida G."/>
            <person name="Simionati B."/>
            <person name="Cannata N."/>
            <person name="Romualdi C."/>
            <person name="Bartlett D.H."/>
            <person name="Valle G."/>
        </authorList>
    </citation>
    <scope>NUCLEOTIDE SEQUENCE [LARGE SCALE GENOMIC DNA]</scope>
    <source>
        <strain evidence="9">ATCC BAA-1253 / SS9</strain>
    </source>
</reference>
<dbReference type="GO" id="GO:0042970">
    <property type="term" value="F:homoserine transmembrane transporter activity"/>
    <property type="evidence" value="ECO:0007669"/>
    <property type="project" value="TreeGrafter"/>
</dbReference>
<evidence type="ECO:0000256" key="4">
    <source>
        <dbReference type="ARBA" id="ARBA00022692"/>
    </source>
</evidence>
<comment type="similarity">
    <text evidence="2">Belongs to the Rht family.</text>
</comment>
<proteinExistence type="inferred from homology"/>
<keyword evidence="6 7" id="KW-0472">Membrane</keyword>
<dbReference type="PANTHER" id="PTHR30086">
    <property type="entry name" value="ARGININE EXPORTER PROTEIN ARGO"/>
    <property type="match status" value="1"/>
</dbReference>
<evidence type="ECO:0000313" key="8">
    <source>
        <dbReference type="EMBL" id="CAG20453.1"/>
    </source>
</evidence>
<organism evidence="8 9">
    <name type="scientific">Photobacterium profundum (strain SS9)</name>
    <dbReference type="NCBI Taxonomy" id="298386"/>
    <lineage>
        <taxon>Bacteria</taxon>
        <taxon>Pseudomonadati</taxon>
        <taxon>Pseudomonadota</taxon>
        <taxon>Gammaproteobacteria</taxon>
        <taxon>Vibrionales</taxon>
        <taxon>Vibrionaceae</taxon>
        <taxon>Photobacterium</taxon>
    </lineage>
</organism>
<dbReference type="Proteomes" id="UP000000593">
    <property type="component" value="Chromosome 1"/>
</dbReference>
<dbReference type="GO" id="GO:0005886">
    <property type="term" value="C:plasma membrane"/>
    <property type="evidence" value="ECO:0007669"/>
    <property type="project" value="UniProtKB-SubCell"/>
</dbReference>
<evidence type="ECO:0000256" key="3">
    <source>
        <dbReference type="ARBA" id="ARBA00022475"/>
    </source>
</evidence>
<dbReference type="STRING" id="298386.PBPRA2051"/>
<dbReference type="InterPro" id="IPR001123">
    <property type="entry name" value="LeuE-type"/>
</dbReference>
<evidence type="ECO:0000256" key="6">
    <source>
        <dbReference type="ARBA" id="ARBA00023136"/>
    </source>
</evidence>
<keyword evidence="4 7" id="KW-0812">Transmembrane</keyword>
<evidence type="ECO:0000256" key="1">
    <source>
        <dbReference type="ARBA" id="ARBA00004651"/>
    </source>
</evidence>
<feature type="transmembrane region" description="Helical" evidence="7">
    <location>
        <begin position="158"/>
        <end position="179"/>
    </location>
</feature>
<dbReference type="EMBL" id="CR378669">
    <property type="protein sequence ID" value="CAG20453.1"/>
    <property type="molecule type" value="Genomic_DNA"/>
</dbReference>
<comment type="subcellular location">
    <subcellularLocation>
        <location evidence="1">Cell membrane</location>
        <topology evidence="1">Multi-pass membrane protein</topology>
    </subcellularLocation>
</comment>
<evidence type="ECO:0000256" key="7">
    <source>
        <dbReference type="SAM" id="Phobius"/>
    </source>
</evidence>
<evidence type="ECO:0000256" key="5">
    <source>
        <dbReference type="ARBA" id="ARBA00022989"/>
    </source>
</evidence>
<dbReference type="NCBIfam" id="NF007812">
    <property type="entry name" value="PRK10520.1"/>
    <property type="match status" value="1"/>
</dbReference>
<dbReference type="AlphaFoldDB" id="Q6LQH3"/>
<sequence length="217" mass="23771">MDESFKWRDKMTIEVWLTFLLAAIVLSVSPGAGAVNTMANTMKYGFKASLIANLGLQVGSAFNIVMVGLGLGALLAQSELAFSIIKWVGVAYLIFLGYQKFNEVSKLDLGELKAQKPEPFKLFTKSVIVNITNPKSIVFLVALLPQFMNTNESQINQIMLLGATMLVVDTVVMIGYSLLATRLAHLIKNERHVRIQNRIFGSMFMGAGSLLAVASHN</sequence>
<feature type="transmembrane region" description="Helical" evidence="7">
    <location>
        <begin position="199"/>
        <end position="216"/>
    </location>
</feature>